<gene>
    <name evidence="2" type="ORF">B0H15DRAFT_840860</name>
</gene>
<feature type="region of interest" description="Disordered" evidence="1">
    <location>
        <begin position="127"/>
        <end position="148"/>
    </location>
</feature>
<dbReference type="Proteomes" id="UP001222325">
    <property type="component" value="Unassembled WGS sequence"/>
</dbReference>
<keyword evidence="3" id="KW-1185">Reference proteome</keyword>
<evidence type="ECO:0000313" key="3">
    <source>
        <dbReference type="Proteomes" id="UP001222325"/>
    </source>
</evidence>
<proteinExistence type="predicted"/>
<dbReference type="EMBL" id="JARJCN010000025">
    <property type="protein sequence ID" value="KAJ7088819.1"/>
    <property type="molecule type" value="Genomic_DNA"/>
</dbReference>
<feature type="region of interest" description="Disordered" evidence="1">
    <location>
        <begin position="24"/>
        <end position="61"/>
    </location>
</feature>
<feature type="region of interest" description="Disordered" evidence="1">
    <location>
        <begin position="280"/>
        <end position="334"/>
    </location>
</feature>
<sequence length="363" mass="39358">MSPLHLFDQDHQRPDTMFDTFEDSQSLQIGEAPHEVMFRPRTPTRRSDRPPVPNNPGTPASALSLAHILNPVHEALSPTVVRTASGNASDFPSVLKCPYPQLLSSLAPASPPALPPIRTLFPDLSRTTLHHPKSSAPAPFAPAPPATLPRVMHPPADPFYTGSTLTCTLHPLPLALEPILSSHVYDPDVALPDIPDPDESEWDDADAKYGEYAGGYEAHYDELTEDAYNEPRDEDALAWPALSAPAFSPHFTLDPPGMPTLHSFVYGEPGYVDLELNVPYPPQSEAHPDHFSGAPSRSQDGSRRDWDFTWAQGPPTTDPWSELETSSGSGHQDQYQLGDTRGYMNGAGLGLCAGTVGLAIDAK</sequence>
<evidence type="ECO:0000313" key="2">
    <source>
        <dbReference type="EMBL" id="KAJ7088819.1"/>
    </source>
</evidence>
<protein>
    <submittedName>
        <fullName evidence="2">Uncharacterized protein</fullName>
    </submittedName>
</protein>
<organism evidence="2 3">
    <name type="scientific">Mycena belliarum</name>
    <dbReference type="NCBI Taxonomy" id="1033014"/>
    <lineage>
        <taxon>Eukaryota</taxon>
        <taxon>Fungi</taxon>
        <taxon>Dikarya</taxon>
        <taxon>Basidiomycota</taxon>
        <taxon>Agaricomycotina</taxon>
        <taxon>Agaricomycetes</taxon>
        <taxon>Agaricomycetidae</taxon>
        <taxon>Agaricales</taxon>
        <taxon>Marasmiineae</taxon>
        <taxon>Mycenaceae</taxon>
        <taxon>Mycena</taxon>
    </lineage>
</organism>
<evidence type="ECO:0000256" key="1">
    <source>
        <dbReference type="SAM" id="MobiDB-lite"/>
    </source>
</evidence>
<accession>A0AAD6U8R4</accession>
<feature type="compositionally biased region" description="Polar residues" evidence="1">
    <location>
        <begin position="314"/>
        <end position="334"/>
    </location>
</feature>
<name>A0AAD6U8R4_9AGAR</name>
<dbReference type="AlphaFoldDB" id="A0AAD6U8R4"/>
<comment type="caution">
    <text evidence="2">The sequence shown here is derived from an EMBL/GenBank/DDBJ whole genome shotgun (WGS) entry which is preliminary data.</text>
</comment>
<reference evidence="2" key="1">
    <citation type="submission" date="2023-03" db="EMBL/GenBank/DDBJ databases">
        <title>Massive genome expansion in bonnet fungi (Mycena s.s.) driven by repeated elements and novel gene families across ecological guilds.</title>
        <authorList>
            <consortium name="Lawrence Berkeley National Laboratory"/>
            <person name="Harder C.B."/>
            <person name="Miyauchi S."/>
            <person name="Viragh M."/>
            <person name="Kuo A."/>
            <person name="Thoen E."/>
            <person name="Andreopoulos B."/>
            <person name="Lu D."/>
            <person name="Skrede I."/>
            <person name="Drula E."/>
            <person name="Henrissat B."/>
            <person name="Morin E."/>
            <person name="Kohler A."/>
            <person name="Barry K."/>
            <person name="LaButti K."/>
            <person name="Morin E."/>
            <person name="Salamov A."/>
            <person name="Lipzen A."/>
            <person name="Mereny Z."/>
            <person name="Hegedus B."/>
            <person name="Baldrian P."/>
            <person name="Stursova M."/>
            <person name="Weitz H."/>
            <person name="Taylor A."/>
            <person name="Grigoriev I.V."/>
            <person name="Nagy L.G."/>
            <person name="Martin F."/>
            <person name="Kauserud H."/>
        </authorList>
    </citation>
    <scope>NUCLEOTIDE SEQUENCE</scope>
    <source>
        <strain evidence="2">CBHHK173m</strain>
    </source>
</reference>